<dbReference type="EMBL" id="AZMM01000199">
    <property type="protein sequence ID" value="ETJ45820.1"/>
    <property type="molecule type" value="Genomic_DNA"/>
</dbReference>
<feature type="non-terminal residue" evidence="1">
    <location>
        <position position="90"/>
    </location>
</feature>
<reference evidence="1" key="1">
    <citation type="submission" date="2013-12" db="EMBL/GenBank/DDBJ databases">
        <title>A Varibaculum cambriense genome reconstructed from a premature infant gut community with otherwise low bacterial novelty that shifts toward anaerobic metabolism during the third week of life.</title>
        <authorList>
            <person name="Brown C.T."/>
            <person name="Sharon I."/>
            <person name="Thomas B.C."/>
            <person name="Castelle C.J."/>
            <person name="Morowitz M.J."/>
            <person name="Banfield J.F."/>
        </authorList>
    </citation>
    <scope>NUCLEOTIDE SEQUENCE</scope>
</reference>
<proteinExistence type="predicted"/>
<dbReference type="AlphaFoldDB" id="W1YVS6"/>
<gene>
    <name evidence="1" type="ORF">Q604_UNBC00199G0001</name>
</gene>
<sequence length="90" mass="10325">MVSKRVIIKSLVCTALTFSFATCAFAADKDNGETVQSSWMDRTDIGIGFKGTQEDTYHDYAMPNKQMTDNNLSYDSRFHYRNHNSKQKMN</sequence>
<organism evidence="1">
    <name type="scientific">human gut metagenome</name>
    <dbReference type="NCBI Taxonomy" id="408170"/>
    <lineage>
        <taxon>unclassified sequences</taxon>
        <taxon>metagenomes</taxon>
        <taxon>organismal metagenomes</taxon>
    </lineage>
</organism>
<name>W1YVS6_9ZZZZ</name>
<comment type="caution">
    <text evidence="1">The sequence shown here is derived from an EMBL/GenBank/DDBJ whole genome shotgun (WGS) entry which is preliminary data.</text>
</comment>
<evidence type="ECO:0000313" key="1">
    <source>
        <dbReference type="EMBL" id="ETJ45820.1"/>
    </source>
</evidence>
<protein>
    <submittedName>
        <fullName evidence="1">Uncharacterized protein</fullName>
    </submittedName>
</protein>
<accession>W1YVS6</accession>